<reference evidence="1" key="1">
    <citation type="submission" date="2015-11" db="EMBL/GenBank/DDBJ databases">
        <title>De novo transcriptome assembly of four potential Pierce s Disease insect vectors from Arizona vineyards.</title>
        <authorList>
            <person name="Tassone E.E."/>
        </authorList>
    </citation>
    <scope>NUCLEOTIDE SEQUENCE</scope>
</reference>
<feature type="non-terminal residue" evidence="1">
    <location>
        <position position="106"/>
    </location>
</feature>
<feature type="non-terminal residue" evidence="1">
    <location>
        <position position="1"/>
    </location>
</feature>
<sequence length="106" mass="11960">FYSKPQQPNLYKPKSHFAVEAQKCKLCEGQHPLFQCGDLLKAPHEQKIQMLSKARICFNCFNQGHRVEQCRSSGCKKCGKKHNTLLHIDSSSDGAGHITDSKQMVT</sequence>
<gene>
    <name evidence="1" type="ORF">g.50172</name>
</gene>
<name>A0A1B6FIH7_9HEMI</name>
<evidence type="ECO:0000313" key="1">
    <source>
        <dbReference type="EMBL" id="JAS49763.1"/>
    </source>
</evidence>
<accession>A0A1B6FIH7</accession>
<dbReference type="AlphaFoldDB" id="A0A1B6FIH7"/>
<dbReference type="PANTHER" id="PTHR47331">
    <property type="entry name" value="PHD-TYPE DOMAIN-CONTAINING PROTEIN"/>
    <property type="match status" value="1"/>
</dbReference>
<protein>
    <recommendedName>
        <fullName evidence="2">CCHC-type domain-containing protein</fullName>
    </recommendedName>
</protein>
<evidence type="ECO:0008006" key="2">
    <source>
        <dbReference type="Google" id="ProtNLM"/>
    </source>
</evidence>
<dbReference type="EMBL" id="GECZ01020006">
    <property type="protein sequence ID" value="JAS49763.1"/>
    <property type="molecule type" value="Transcribed_RNA"/>
</dbReference>
<organism evidence="1">
    <name type="scientific">Cuerna arida</name>
    <dbReference type="NCBI Taxonomy" id="1464854"/>
    <lineage>
        <taxon>Eukaryota</taxon>
        <taxon>Metazoa</taxon>
        <taxon>Ecdysozoa</taxon>
        <taxon>Arthropoda</taxon>
        <taxon>Hexapoda</taxon>
        <taxon>Insecta</taxon>
        <taxon>Pterygota</taxon>
        <taxon>Neoptera</taxon>
        <taxon>Paraneoptera</taxon>
        <taxon>Hemiptera</taxon>
        <taxon>Auchenorrhyncha</taxon>
        <taxon>Membracoidea</taxon>
        <taxon>Cicadellidae</taxon>
        <taxon>Cicadellinae</taxon>
        <taxon>Proconiini</taxon>
        <taxon>Cuerna</taxon>
    </lineage>
</organism>
<proteinExistence type="predicted"/>